<sequence>MCDASNYAVGAVLGQRKDKKPYVIYYASKTFNSAQMNYTTTEKELLAVVFACDKFRSYLVGSPVVVFSDHAALKYLLSKKDSKTRLVRWILLLQEFDITIKDKKGTENVVADHLLRLTTNSKSDITPIDDYFPDEFLLSVSTMPWFANIVNFLVSRQLPTHWSTQDKRKFLNEIDGDQPNTKRNHANDPLEVSIGPITRARAKKLKEALNGLVQNLWSKMDLEGLGTFKEHEEQPLIHLVHVQEEPNSCIIMLDQNNRPPHPEGELTFQMQAMTQMIERMNFVMGNVCDRLDRVEKRGNEAGTSTQNAVDDIGDGGFEDEAIGYRKGFQQPRNRRGFENRTRGQLGQRENLCGVGGHADLDGDLDTIKLKIPSFQGKNDPEAYLEWEKKVDWIFDCHNYSEAKKVKLVVIEFTDYALIWWDQNVISRRRSGERPVVSWEEMKVLMRRQFVPNHYYRDLYLKLQG</sequence>
<name>A0ACC4AJU1_POPAL</name>
<evidence type="ECO:0000313" key="1">
    <source>
        <dbReference type="EMBL" id="KAL3566435.1"/>
    </source>
</evidence>
<organism evidence="1 2">
    <name type="scientific">Populus alba</name>
    <name type="common">White poplar</name>
    <dbReference type="NCBI Taxonomy" id="43335"/>
    <lineage>
        <taxon>Eukaryota</taxon>
        <taxon>Viridiplantae</taxon>
        <taxon>Streptophyta</taxon>
        <taxon>Embryophyta</taxon>
        <taxon>Tracheophyta</taxon>
        <taxon>Spermatophyta</taxon>
        <taxon>Magnoliopsida</taxon>
        <taxon>eudicotyledons</taxon>
        <taxon>Gunneridae</taxon>
        <taxon>Pentapetalae</taxon>
        <taxon>rosids</taxon>
        <taxon>fabids</taxon>
        <taxon>Malpighiales</taxon>
        <taxon>Salicaceae</taxon>
        <taxon>Saliceae</taxon>
        <taxon>Populus</taxon>
    </lineage>
</organism>
<comment type="caution">
    <text evidence="1">The sequence shown here is derived from an EMBL/GenBank/DDBJ whole genome shotgun (WGS) entry which is preliminary data.</text>
</comment>
<dbReference type="Proteomes" id="UP000309997">
    <property type="component" value="Unassembled WGS sequence"/>
</dbReference>
<evidence type="ECO:0000313" key="2">
    <source>
        <dbReference type="Proteomes" id="UP000309997"/>
    </source>
</evidence>
<protein>
    <submittedName>
        <fullName evidence="1">Uncharacterized protein</fullName>
    </submittedName>
</protein>
<dbReference type="EMBL" id="RCHU02000018">
    <property type="protein sequence ID" value="KAL3566435.1"/>
    <property type="molecule type" value="Genomic_DNA"/>
</dbReference>
<accession>A0ACC4AJU1</accession>
<keyword evidence="2" id="KW-1185">Reference proteome</keyword>
<reference evidence="1 2" key="1">
    <citation type="journal article" date="2024" name="Plant Biotechnol. J.">
        <title>Genome and CRISPR/Cas9 system of a widespread forest tree (Populus alba) in the world.</title>
        <authorList>
            <person name="Liu Y.J."/>
            <person name="Jiang P.F."/>
            <person name="Han X.M."/>
            <person name="Li X.Y."/>
            <person name="Wang H.M."/>
            <person name="Wang Y.J."/>
            <person name="Wang X.X."/>
            <person name="Zeng Q.Y."/>
        </authorList>
    </citation>
    <scope>NUCLEOTIDE SEQUENCE [LARGE SCALE GENOMIC DNA]</scope>
    <source>
        <strain evidence="2">cv. PAL-ZL1</strain>
    </source>
</reference>
<gene>
    <name evidence="1" type="ORF">D5086_031850</name>
</gene>
<proteinExistence type="predicted"/>